<dbReference type="EMBL" id="JAMGBA010000002">
    <property type="protein sequence ID" value="MCL6698585.1"/>
    <property type="molecule type" value="Genomic_DNA"/>
</dbReference>
<comment type="caution">
    <text evidence="4">The sequence shown here is derived from an EMBL/GenBank/DDBJ whole genome shotgun (WGS) entry which is preliminary data.</text>
</comment>
<sequence>MFDFDILPDSDQGGRGERRRAAPFGRLALIGNALPRKCGLATYTSHVADALRDLYPDMTVDHYAMDDSTGVFYSGSIRTIDAENIDDYQGTAERIEASGADAIWLQHEFGIFGGTAGSHILELVGATDLPLILTLHTVLEEPDDGQEVVLKRLVARADRVIVMSSTGAEILKRRYGVSAERLRIIPHGVPDRPLCDPDCLKAKFGWAGRKVLMTFGLLAPSKGIRHMIEAMPAIVSEHPEALYEVVGATHPNLVRNQGERHRRMLMDLARELGVEEHVRFLDRFVEQEELLDMLQAADIYVTPYLNMEQVTSGTLSYAFAVGKPIIATPYVHAREILGDGQGILVPPTDSSALACAALDLLNDDALRSRIGRAAYEDGRAMLWPNVVEQSLAQLPTRPRLVASHSPAPHPSTLPLDAIERMSDAVGMIQHAVYRVPDRNHGYCIDDNARALMTMVRRGDDRRAAELASTYAAFIQHGWNPAEGRFRNFMAYDRRWLEDCGSEDSNGRTIWALGMTATRSPWPGLREWSSRLFDETAPIAADFTALRARAFAALGGYERLSRRGNHEVARSLLRAAAEHLLESHSQYARDDWNWFEPSLAYDNARLPEALIRAGQALDDRSMVQLGLATLEWLRARQSSPRGMFRPVGCKSFGRPYAAPLAFDQQPLEATATVDAAAAAFQVTGDSKWRQMAQDAFAWFFGSNDAAMPMANASDGSCFDGLMATGINRNQGAESILSLHLAAQSVREIFRDGKASGQERPSDAEARSLAAS</sequence>
<dbReference type="SUPFAM" id="SSF48208">
    <property type="entry name" value="Six-hairpin glycosidases"/>
    <property type="match status" value="1"/>
</dbReference>
<accession>A0ABT0RU84</accession>
<dbReference type="InterPro" id="IPR001296">
    <property type="entry name" value="Glyco_trans_1"/>
</dbReference>
<dbReference type="CDD" id="cd03822">
    <property type="entry name" value="GT4_mannosyltransferase-like"/>
    <property type="match status" value="1"/>
</dbReference>
<dbReference type="InterPro" id="IPR008928">
    <property type="entry name" value="6-hairpin_glycosidase_sf"/>
</dbReference>
<feature type="region of interest" description="Disordered" evidence="1">
    <location>
        <begin position="750"/>
        <end position="770"/>
    </location>
</feature>
<protein>
    <submittedName>
        <fullName evidence="4">Glycosyltransferase family 4 protein</fullName>
    </submittedName>
</protein>
<dbReference type="Gene3D" id="3.40.50.2000">
    <property type="entry name" value="Glycogen Phosphorylase B"/>
    <property type="match status" value="2"/>
</dbReference>
<dbReference type="RefSeq" id="WP_249904917.1">
    <property type="nucleotide sequence ID" value="NZ_JAMGBA010000002.1"/>
</dbReference>
<keyword evidence="5" id="KW-1185">Reference proteome</keyword>
<feature type="domain" description="Glycosyltransferase subfamily 4-like N-terminal" evidence="3">
    <location>
        <begin position="94"/>
        <end position="190"/>
    </location>
</feature>
<dbReference type="InterPro" id="IPR028098">
    <property type="entry name" value="Glyco_trans_4-like_N"/>
</dbReference>
<gene>
    <name evidence="4" type="ORF">LZ496_07275</name>
</gene>
<name>A0ABT0RU84_9SPHN</name>
<dbReference type="PANTHER" id="PTHR12526:SF572">
    <property type="entry name" value="BLL5144 PROTEIN"/>
    <property type="match status" value="1"/>
</dbReference>
<dbReference type="SUPFAM" id="SSF53756">
    <property type="entry name" value="UDP-Glycosyltransferase/glycogen phosphorylase"/>
    <property type="match status" value="1"/>
</dbReference>
<dbReference type="Pfam" id="PF00534">
    <property type="entry name" value="Glycos_transf_1"/>
    <property type="match status" value="1"/>
</dbReference>
<dbReference type="PANTHER" id="PTHR12526">
    <property type="entry name" value="GLYCOSYLTRANSFERASE"/>
    <property type="match status" value="1"/>
</dbReference>
<evidence type="ECO:0000313" key="5">
    <source>
        <dbReference type="Proteomes" id="UP001203410"/>
    </source>
</evidence>
<evidence type="ECO:0000256" key="1">
    <source>
        <dbReference type="SAM" id="MobiDB-lite"/>
    </source>
</evidence>
<dbReference type="Pfam" id="PF13439">
    <property type="entry name" value="Glyco_transf_4"/>
    <property type="match status" value="1"/>
</dbReference>
<reference evidence="4 5" key="1">
    <citation type="submission" date="2022-05" db="EMBL/GenBank/DDBJ databases">
        <authorList>
            <person name="Jo J.-H."/>
            <person name="Im W.-T."/>
        </authorList>
    </citation>
    <scope>NUCLEOTIDE SEQUENCE [LARGE SCALE GENOMIC DNA]</scope>
    <source>
        <strain evidence="4 5">NSE70-1</strain>
    </source>
</reference>
<dbReference type="Proteomes" id="UP001203410">
    <property type="component" value="Unassembled WGS sequence"/>
</dbReference>
<feature type="domain" description="Glycosyl transferase family 1" evidence="2">
    <location>
        <begin position="207"/>
        <end position="376"/>
    </location>
</feature>
<evidence type="ECO:0000259" key="2">
    <source>
        <dbReference type="Pfam" id="PF00534"/>
    </source>
</evidence>
<organism evidence="4 5">
    <name type="scientific">Sphingomonas caseinilyticus</name>
    <dbReference type="NCBI Taxonomy" id="2908205"/>
    <lineage>
        <taxon>Bacteria</taxon>
        <taxon>Pseudomonadati</taxon>
        <taxon>Pseudomonadota</taxon>
        <taxon>Alphaproteobacteria</taxon>
        <taxon>Sphingomonadales</taxon>
        <taxon>Sphingomonadaceae</taxon>
        <taxon>Sphingomonas</taxon>
    </lineage>
</organism>
<evidence type="ECO:0000259" key="3">
    <source>
        <dbReference type="Pfam" id="PF13439"/>
    </source>
</evidence>
<proteinExistence type="predicted"/>
<evidence type="ECO:0000313" key="4">
    <source>
        <dbReference type="EMBL" id="MCL6698585.1"/>
    </source>
</evidence>